<dbReference type="InterPro" id="IPR025487">
    <property type="entry name" value="DUF4379"/>
</dbReference>
<feature type="domain" description="Treble clef zinc finger" evidence="2">
    <location>
        <begin position="182"/>
        <end position="237"/>
    </location>
</feature>
<feature type="domain" description="Treble clef zinc finger" evidence="2">
    <location>
        <begin position="397"/>
        <end position="453"/>
    </location>
</feature>
<dbReference type="RefSeq" id="WP_396685996.1">
    <property type="nucleotide sequence ID" value="NZ_JBIRPU010000053.1"/>
</dbReference>
<evidence type="ECO:0000256" key="1">
    <source>
        <dbReference type="SAM" id="MobiDB-lite"/>
    </source>
</evidence>
<feature type="domain" description="Treble clef zinc finger" evidence="2">
    <location>
        <begin position="254"/>
        <end position="309"/>
    </location>
</feature>
<gene>
    <name evidence="3" type="ORF">ACH4OY_31705</name>
</gene>
<feature type="domain" description="Treble clef zinc finger" evidence="2">
    <location>
        <begin position="326"/>
        <end position="382"/>
    </location>
</feature>
<organism evidence="3 4">
    <name type="scientific">Micromonospora rubida</name>
    <dbReference type="NCBI Taxonomy" id="2697657"/>
    <lineage>
        <taxon>Bacteria</taxon>
        <taxon>Bacillati</taxon>
        <taxon>Actinomycetota</taxon>
        <taxon>Actinomycetes</taxon>
        <taxon>Micromonosporales</taxon>
        <taxon>Micromonosporaceae</taxon>
        <taxon>Micromonospora</taxon>
    </lineage>
</organism>
<protein>
    <submittedName>
        <fullName evidence="3">Zinc-ribbon domain-containing protein</fullName>
    </submittedName>
</protein>
<sequence length="861" mass="93742">MEISGARQAPSTPAAPRSVRGARFARGTLLRDAYPHLLPLLDQDRNPGVDLATLTAGSGSKLWWTCAEGDDHQWHAAVSNMTRPNSRCPFCSGRRVSTTNSLATCYPHVAAEWHPIANGPRRPDQVVFGSNERAWWQCSVDPRHQWETMIWSRTTDANRCPYCTNKRASPTNNLAILYPEVAAQWHPVLNGQLTPATVPARSGTKVWWTCPAGPDHEWSTRVVGRTTGGLGCPFCANQKASVTNSLAMRFPAVAAQLESELNEGVTADQVIAGSNKRRWWRCPAGPDHVWETMPRDRTFGGTGCPACSGNQVSVTNSLATLFPAAAAEWHPTLNGDRRADDVTAFSNKPAWWRCQQNPDHEWEVSPNSRNSGSTGCPFCANKRVSPTNNLAVLHPELAAQFDPVFNGGVTADQIVAGSGRPANWRCPAGPDHVWTLPVAARTTLDAGCPACHSRQLSVTNSLSTRFPDVAVQWHPIRNGDRTPDHVIGTSSTVRAWWICDHGPDHEWETQVHQRTVVGTGCPCCAGSQLSVTNSLAARFPALAKQWHRSRNGDLTPDRILAGSGSSAWWQCPKGPDHEWAATLDKRTGREATGCPACAGIQLSVTNSLATRFPAVAVQLDPLLNDGRTADRVLAGSQGKLWWRCPAGPDHVWLAVVSSRTSGGSGCPCCAGMRLSVTNSLATRFPEIAAELDPDLNDGVTADQVTAGTHTLLVWRCHKVPDHTWTTKVSARTAGETNCPTCSVTGYSPARPGYLYLLRRTFDGCEQRKIGITNVPKDRFAILRRFGWQPIEVSQALDGVVAREQEQAFLKVLVARGLRNGRKRMHSTREDGYTETWDYANLPVDSLAGATALWAAVGDAVI</sequence>
<feature type="domain" description="Treble clef zinc finger" evidence="2">
    <location>
        <begin position="110"/>
        <end position="166"/>
    </location>
</feature>
<evidence type="ECO:0000313" key="3">
    <source>
        <dbReference type="EMBL" id="MFI0797206.1"/>
    </source>
</evidence>
<reference evidence="3 4" key="1">
    <citation type="submission" date="2024-10" db="EMBL/GenBank/DDBJ databases">
        <title>The Natural Products Discovery Center: Release of the First 8490 Sequenced Strains for Exploring Actinobacteria Biosynthetic Diversity.</title>
        <authorList>
            <person name="Kalkreuter E."/>
            <person name="Kautsar S.A."/>
            <person name="Yang D."/>
            <person name="Bader C.D."/>
            <person name="Teijaro C.N."/>
            <person name="Fluegel L."/>
            <person name="Davis C.M."/>
            <person name="Simpson J.R."/>
            <person name="Lauterbach L."/>
            <person name="Steele A.D."/>
            <person name="Gui C."/>
            <person name="Meng S."/>
            <person name="Li G."/>
            <person name="Viehrig K."/>
            <person name="Ye F."/>
            <person name="Su P."/>
            <person name="Kiefer A.F."/>
            <person name="Nichols A."/>
            <person name="Cepeda A.J."/>
            <person name="Yan W."/>
            <person name="Fan B."/>
            <person name="Jiang Y."/>
            <person name="Adhikari A."/>
            <person name="Zheng C.-J."/>
            <person name="Schuster L."/>
            <person name="Cowan T.M."/>
            <person name="Smanski M.J."/>
            <person name="Chevrette M.G."/>
            <person name="De Carvalho L.P.S."/>
            <person name="Shen B."/>
        </authorList>
    </citation>
    <scope>NUCLEOTIDE SEQUENCE [LARGE SCALE GENOMIC DNA]</scope>
    <source>
        <strain evidence="3 4">NPDC021253</strain>
    </source>
</reference>
<feature type="domain" description="Treble clef zinc finger" evidence="2">
    <location>
        <begin position="687"/>
        <end position="742"/>
    </location>
</feature>
<evidence type="ECO:0000313" key="4">
    <source>
        <dbReference type="Proteomes" id="UP001611075"/>
    </source>
</evidence>
<dbReference type="EMBL" id="JBIRPU010000053">
    <property type="protein sequence ID" value="MFI0797206.1"/>
    <property type="molecule type" value="Genomic_DNA"/>
</dbReference>
<dbReference type="PANTHER" id="PTHR37317:SF1">
    <property type="entry name" value="ZINC-RIBBON DOMAIN-CONTAINING PROTEIN-RELATED"/>
    <property type="match status" value="1"/>
</dbReference>
<name>A0ABW7SXL7_9ACTN</name>
<dbReference type="Pfam" id="PF14311">
    <property type="entry name" value="DUF4379"/>
    <property type="match status" value="10"/>
</dbReference>
<proteinExistence type="predicted"/>
<comment type="caution">
    <text evidence="3">The sequence shown here is derived from an EMBL/GenBank/DDBJ whole genome shotgun (WGS) entry which is preliminary data.</text>
</comment>
<dbReference type="Proteomes" id="UP001611075">
    <property type="component" value="Unassembled WGS sequence"/>
</dbReference>
<accession>A0ABW7SXL7</accession>
<dbReference type="PANTHER" id="PTHR37317">
    <property type="entry name" value="BLR8090 PROTEIN"/>
    <property type="match status" value="1"/>
</dbReference>
<evidence type="ECO:0000259" key="2">
    <source>
        <dbReference type="Pfam" id="PF14311"/>
    </source>
</evidence>
<keyword evidence="4" id="KW-1185">Reference proteome</keyword>
<feature type="domain" description="Treble clef zinc finger" evidence="2">
    <location>
        <begin position="42"/>
        <end position="94"/>
    </location>
</feature>
<feature type="domain" description="Treble clef zinc finger" evidence="2">
    <location>
        <begin position="470"/>
        <end position="526"/>
    </location>
</feature>
<feature type="domain" description="Treble clef zinc finger" evidence="2">
    <location>
        <begin position="542"/>
        <end position="599"/>
    </location>
</feature>
<feature type="region of interest" description="Disordered" evidence="1">
    <location>
        <begin position="1"/>
        <end position="20"/>
    </location>
</feature>
<feature type="domain" description="Treble clef zinc finger" evidence="2">
    <location>
        <begin position="618"/>
        <end position="671"/>
    </location>
</feature>